<gene>
    <name evidence="2" type="ORF">BOTBODRAFT_173287</name>
</gene>
<protein>
    <submittedName>
        <fullName evidence="2">Uncharacterized protein</fullName>
    </submittedName>
</protein>
<dbReference type="EMBL" id="KL198029">
    <property type="protein sequence ID" value="KDQ15997.1"/>
    <property type="molecule type" value="Genomic_DNA"/>
</dbReference>
<organism evidence="2 3">
    <name type="scientific">Botryobasidium botryosum (strain FD-172 SS1)</name>
    <dbReference type="NCBI Taxonomy" id="930990"/>
    <lineage>
        <taxon>Eukaryota</taxon>
        <taxon>Fungi</taxon>
        <taxon>Dikarya</taxon>
        <taxon>Basidiomycota</taxon>
        <taxon>Agaricomycotina</taxon>
        <taxon>Agaricomycetes</taxon>
        <taxon>Cantharellales</taxon>
        <taxon>Botryobasidiaceae</taxon>
        <taxon>Botryobasidium</taxon>
    </lineage>
</organism>
<evidence type="ECO:0000313" key="2">
    <source>
        <dbReference type="EMBL" id="KDQ15997.1"/>
    </source>
</evidence>
<dbReference type="Proteomes" id="UP000027195">
    <property type="component" value="Unassembled WGS sequence"/>
</dbReference>
<reference evidence="3" key="1">
    <citation type="journal article" date="2014" name="Proc. Natl. Acad. Sci. U.S.A.">
        <title>Extensive sampling of basidiomycete genomes demonstrates inadequacy of the white-rot/brown-rot paradigm for wood decay fungi.</title>
        <authorList>
            <person name="Riley R."/>
            <person name="Salamov A.A."/>
            <person name="Brown D.W."/>
            <person name="Nagy L.G."/>
            <person name="Floudas D."/>
            <person name="Held B.W."/>
            <person name="Levasseur A."/>
            <person name="Lombard V."/>
            <person name="Morin E."/>
            <person name="Otillar R."/>
            <person name="Lindquist E.A."/>
            <person name="Sun H."/>
            <person name="LaButti K.M."/>
            <person name="Schmutz J."/>
            <person name="Jabbour D."/>
            <person name="Luo H."/>
            <person name="Baker S.E."/>
            <person name="Pisabarro A.G."/>
            <person name="Walton J.D."/>
            <person name="Blanchette R.A."/>
            <person name="Henrissat B."/>
            <person name="Martin F."/>
            <person name="Cullen D."/>
            <person name="Hibbett D.S."/>
            <person name="Grigoriev I.V."/>
        </authorList>
    </citation>
    <scope>NUCLEOTIDE SEQUENCE [LARGE SCALE GENOMIC DNA]</scope>
    <source>
        <strain evidence="3">FD-172 SS1</strain>
    </source>
</reference>
<dbReference type="AlphaFoldDB" id="A0A067MVT5"/>
<feature type="region of interest" description="Disordered" evidence="1">
    <location>
        <begin position="49"/>
        <end position="88"/>
    </location>
</feature>
<keyword evidence="3" id="KW-1185">Reference proteome</keyword>
<dbReference type="HOGENOM" id="CLU_1555001_0_0_1"/>
<dbReference type="InParanoid" id="A0A067MVT5"/>
<name>A0A067MVT5_BOTB1</name>
<accession>A0A067MVT5</accession>
<evidence type="ECO:0000313" key="3">
    <source>
        <dbReference type="Proteomes" id="UP000027195"/>
    </source>
</evidence>
<feature type="compositionally biased region" description="Basic and acidic residues" evidence="1">
    <location>
        <begin position="67"/>
        <end position="88"/>
    </location>
</feature>
<evidence type="ECO:0000256" key="1">
    <source>
        <dbReference type="SAM" id="MobiDB-lite"/>
    </source>
</evidence>
<sequence>MYAKRAKSAPRVVTLSANFHLTSYLLQNRPPKSRPTIEFRDLDVTISGEKKKKKKLGSSSATANSNAKKEDGSDSERSRAAQAAKNDRIIRVANGDQEGDEWLDESPEQIASAAAFDLDQNVVALDSPFLLDMLSEAPLIVESEHPRSVPREGKKDGGEDNNVVFAFHLDIA</sequence>
<proteinExistence type="predicted"/>